<reference evidence="2 3" key="1">
    <citation type="submission" date="2020-09" db="EMBL/GenBank/DDBJ databases">
        <title>Brevundimonas sp. LVF1 isolated from an oligotrophic pond in Goettingen, Germany.</title>
        <authorList>
            <person name="Friedrich I."/>
            <person name="Klassen A."/>
            <person name="Neubauer H."/>
            <person name="Schneider D."/>
            <person name="Hertel R."/>
            <person name="Daniel R."/>
        </authorList>
    </citation>
    <scope>NUCLEOTIDE SEQUENCE [LARGE SCALE GENOMIC DNA]</scope>
    <source>
        <strain evidence="2 3">LVF1</strain>
    </source>
</reference>
<evidence type="ECO:0000313" key="2">
    <source>
        <dbReference type="EMBL" id="QTC88097.1"/>
    </source>
</evidence>
<evidence type="ECO:0000313" key="3">
    <source>
        <dbReference type="Proteomes" id="UP000663942"/>
    </source>
</evidence>
<feature type="region of interest" description="Disordered" evidence="1">
    <location>
        <begin position="87"/>
        <end position="107"/>
    </location>
</feature>
<sequence length="191" mass="21817">MAKRKPHNPAEDMRLRLEQAAARAERDRLKGQGIDALVVAEWDENKVKHWVAKGNRKDVFRVLLDRRAIDQNAFDAIRRYEEALDTSMGHNSPERRPDYIRASSDGAPGQNISQAMILASHRARWVRDRLSATDMRLLDTLRMNAPAHWRQIVQMVTGEVNDDAHAPRVRAMAENVRDAMASFDRLSKKAA</sequence>
<dbReference type="EMBL" id="CP062006">
    <property type="protein sequence ID" value="QTC88097.1"/>
    <property type="molecule type" value="Genomic_DNA"/>
</dbReference>
<accession>A0ABX7SMR9</accession>
<name>A0ABX7SMR9_9CAUL</name>
<gene>
    <name evidence="2" type="ORF">IFE19_01430</name>
</gene>
<evidence type="ECO:0000256" key="1">
    <source>
        <dbReference type="SAM" id="MobiDB-lite"/>
    </source>
</evidence>
<proteinExistence type="predicted"/>
<organism evidence="2 3">
    <name type="scientific">Brevundimonas pondensis</name>
    <dbReference type="NCBI Taxonomy" id="2774189"/>
    <lineage>
        <taxon>Bacteria</taxon>
        <taxon>Pseudomonadati</taxon>
        <taxon>Pseudomonadota</taxon>
        <taxon>Alphaproteobacteria</taxon>
        <taxon>Caulobacterales</taxon>
        <taxon>Caulobacteraceae</taxon>
        <taxon>Brevundimonas</taxon>
    </lineage>
</organism>
<protein>
    <submittedName>
        <fullName evidence="2">Uncharacterized protein</fullName>
    </submittedName>
</protein>
<dbReference type="Proteomes" id="UP000663942">
    <property type="component" value="Chromosome"/>
</dbReference>
<keyword evidence="3" id="KW-1185">Reference proteome</keyword>
<dbReference type="RefSeq" id="WP_207825066.1">
    <property type="nucleotide sequence ID" value="NZ_CP062006.1"/>
</dbReference>